<dbReference type="GO" id="GO:0016020">
    <property type="term" value="C:membrane"/>
    <property type="evidence" value="ECO:0007669"/>
    <property type="project" value="UniProtKB-SubCell"/>
</dbReference>
<keyword evidence="4 9" id="KW-1133">Transmembrane helix</keyword>
<evidence type="ECO:0000256" key="8">
    <source>
        <dbReference type="SAM" id="MobiDB-lite"/>
    </source>
</evidence>
<evidence type="ECO:0000256" key="6">
    <source>
        <dbReference type="ARBA" id="ARBA00023136"/>
    </source>
</evidence>
<keyword evidence="7" id="KW-0407">Ion channel</keyword>
<feature type="domain" description="Cyclic nucleotide-binding" evidence="10">
    <location>
        <begin position="1369"/>
        <end position="1458"/>
    </location>
</feature>
<dbReference type="CDD" id="cd00038">
    <property type="entry name" value="CAP_ED"/>
    <property type="match status" value="3"/>
</dbReference>
<feature type="transmembrane region" description="Helical" evidence="9">
    <location>
        <begin position="1536"/>
        <end position="1555"/>
    </location>
</feature>
<keyword evidence="6 9" id="KW-0472">Membrane</keyword>
<dbReference type="Pfam" id="PF00027">
    <property type="entry name" value="cNMP_binding"/>
    <property type="match status" value="1"/>
</dbReference>
<dbReference type="PROSITE" id="PS50042">
    <property type="entry name" value="CNMP_BINDING_3"/>
    <property type="match status" value="2"/>
</dbReference>
<dbReference type="PANTHER" id="PTHR45638">
    <property type="entry name" value="CYCLIC NUCLEOTIDE-GATED CATION CHANNEL SUBUNIT A"/>
    <property type="match status" value="1"/>
</dbReference>
<evidence type="ECO:0000259" key="10">
    <source>
        <dbReference type="PROSITE" id="PS50042"/>
    </source>
</evidence>
<evidence type="ECO:0000256" key="2">
    <source>
        <dbReference type="ARBA" id="ARBA00022448"/>
    </source>
</evidence>
<sequence length="2035" mass="230022">MPKVTLDGVTCVISVAAVFANSVTLPLRALVITSSQLLDTPVALVAVDLAFDGLMLGVFVVQLYRREGRRRWVEMAAFIPLDVAVALVGYEGNFGFFRLNHLLAAVPLVRNLRIAEGYFWRLSVQMRRTLYILLILPMASHWCGCFWFYLAYLERHNKYEWLHSSIYHEYYNGSTTLKYLRSVYWGATMLTTVGFGDVTAVTFPETIYAILVIYMGVFISCASIASVVKLMEHADRNEMALQEMLDDVCGYLEWRGASLELQDRALLEAKAAFVPEIQATGASLATTLPFQLRARLQIEQEEAIIHGVPLFQNITMSMRAAISEQVVYVNKAVGDVLVHADEPLDGLYFLRVGAAEFRSGETVLRTLGPGDYLGDEALFRKDHLAPFTVVCTAPTEFVYLAARTFRELVVTNHAVLGLTAGSDDQDADDDDDEDQVILRFQGNSSARTGRRRRCRVTASDWLPNSMFRRVWKLVSFAGLLYNIYAVPRDCAFYRTHNRFAQPDAEALVNLAVFWAFDIFFIVDFFLHCRRFAIEHDGNIITDRNKIRNLYLRSARFWPDLISILPLDAFCAITSMSLLPFLRLNKILRFSHLIEYFQVAEAMLLSRFHIHVFARRIIRILSILVLSGYIVGCFWYYVAEVSSDTYGDATWVHVDQTTPDYYFQSYVHNRLYIIRSMYFGYIGGSTLGFGDIVPVNPYETLVATIMLLYGAIIKPALVGSVASLLLTRNKAKLSQQKTLIGFKWLVTAHKLPKVLKERVLMYFEFMWDNPYYEKEAGILHVLPSLRAEILQTVVRNARPKTWFFGHVPDDAMRQIYALLTPQLYLPRSNVALAAGALGVLNTGVLYRVTPEGRHEIFEEGSLRLRTFGVERFVLHAMEDDEAAEIARRYPFEYATQEHFCEVLLLPAVEVQSILQPSGTWAPLIADMLLHLQGDDGEAIALSIQTAPVADDPDPVAYKPSHVVPSAKRHSPTRRKRTVMKPMMKSAAAKAKDVLRASRVHPKSRFRKVLSVLVVLALLYNAFLVPFRLAFFSSLQPPSYLYGFLVDYSLDVVFLIDVVVKYRFKLLSLRLEGSTVNVHRVIWASLRWDVVCALPYELCFVGFMLAHPDLVVVVLTLCRLPKVVRLKYFVVRIRELANTAVRARPALNDIVVALRYFLFILFFSHLLACAWHYLAFADRGILPWESECNALDNAHVHDAVNNDSLTREAECLFNGTWIEFQIQGGYLPPTGGGIWERYSRCFNFGIQMLLVVSSGIIVPVNMAETLFCIVAIFAGIFFSAGKIGVIGEIALKVDSLSASIRQSTDALSRYMAFHKTPKDVQDKALRFMEYLYRKRNKILFQEEEIVQLLPQELQDAILAHCKRDRLSLCPLFVDLPPETLVSLAAAMQHRKYAPGDLLTHEGHHAPCMFFVKPGSCQYQDPAIPSSMSKALSAFGARSLLYDEPQSHTICSNTFTEVYVLRDSGLADVEAQHPGLRARLQAQVAAATDTPDTKVPTEDEYLATEATRLPDDDPDEDGIEPVARGWRVPDSHFRRFWDALLYCTTLYVLIMLPLRASYMIESAHAWHELIVWYSGDVVALALYALDTYLSYHHFAFMDHSKLILNKAKIRENYRAYLALDLATIAPYYLLALVLGLPSLKFLMMPLLLRAKRFPRYVRRFSRNFQYYFVHLSGSVIHIVHCILYYVVMVHWWACIWMFLHRYVEVSLATTWAVRDPYMGGGALSVYNTTTKTHDVCRSMVACYARAYYFVISFVGTVGLGDVRTGSHLEYFFEDIEALFGSFFFAALTSCFCAYFQYADTFGKGAKQARLSGLASYFRAAHTTKPTARAVVANAKLWCVRSGGLVERDVATFLPVPLRVELATFVQRRLLGSSLFLQRTESFVRHRLMLAMHFQVVCADSVVFSLGDPLDEVAFLHDGSIKLLEATVRGEAGCHVGRAVAGPCEHTVVAATHVELYVLDADSKAEVLDVLPTSQRMLFLESLDAASLHATLTSTAPEPRAQTLLNDDEDAEDDDEEPNDLEAANEPPAWLSLPQSLFK</sequence>
<dbReference type="InterPro" id="IPR000595">
    <property type="entry name" value="cNMP-bd_dom"/>
</dbReference>
<feature type="transmembrane region" description="Helical" evidence="9">
    <location>
        <begin position="1150"/>
        <end position="1172"/>
    </location>
</feature>
<evidence type="ECO:0000256" key="1">
    <source>
        <dbReference type="ARBA" id="ARBA00004141"/>
    </source>
</evidence>
<dbReference type="Gene3D" id="1.10.287.630">
    <property type="entry name" value="Helix hairpin bin"/>
    <property type="match status" value="2"/>
</dbReference>
<dbReference type="InterPro" id="IPR050866">
    <property type="entry name" value="CNG_cation_channel"/>
</dbReference>
<feature type="transmembrane region" description="Helical" evidence="9">
    <location>
        <begin position="1265"/>
        <end position="1289"/>
    </location>
</feature>
<feature type="transmembrane region" description="Helical" evidence="9">
    <location>
        <begin position="207"/>
        <end position="228"/>
    </location>
</feature>
<keyword evidence="12" id="KW-1185">Reference proteome</keyword>
<feature type="region of interest" description="Disordered" evidence="8">
    <location>
        <begin position="1991"/>
        <end position="2035"/>
    </location>
</feature>
<dbReference type="Proteomes" id="UP000243579">
    <property type="component" value="Unassembled WGS sequence"/>
</dbReference>
<feature type="transmembrane region" description="Helical" evidence="9">
    <location>
        <begin position="1665"/>
        <end position="1690"/>
    </location>
</feature>
<dbReference type="STRING" id="1202772.A0A1V9YN88"/>
<dbReference type="Gene3D" id="1.10.287.70">
    <property type="match status" value="4"/>
</dbReference>
<accession>A0A1V9YN88</accession>
<dbReference type="SUPFAM" id="SSF81324">
    <property type="entry name" value="Voltage-gated potassium channels"/>
    <property type="match status" value="4"/>
</dbReference>
<comment type="caution">
    <text evidence="11">The sequence shown here is derived from an EMBL/GenBank/DDBJ whole genome shotgun (WGS) entry which is preliminary data.</text>
</comment>
<keyword evidence="5" id="KW-0406">Ion transport</keyword>
<feature type="transmembrane region" description="Helical" evidence="9">
    <location>
        <begin position="616"/>
        <end position="637"/>
    </location>
</feature>
<feature type="transmembrane region" description="Helical" evidence="9">
    <location>
        <begin position="130"/>
        <end position="152"/>
    </location>
</feature>
<dbReference type="EMBL" id="JNBR01001456">
    <property type="protein sequence ID" value="OQR87246.1"/>
    <property type="molecule type" value="Genomic_DNA"/>
</dbReference>
<keyword evidence="3 9" id="KW-0812">Transmembrane</keyword>
<dbReference type="InterPro" id="IPR014710">
    <property type="entry name" value="RmlC-like_jellyroll"/>
</dbReference>
<feature type="compositionally biased region" description="Acidic residues" evidence="8">
    <location>
        <begin position="2002"/>
        <end position="2016"/>
    </location>
</feature>
<feature type="transmembrane region" description="Helical" evidence="9">
    <location>
        <begin position="1007"/>
        <end position="1025"/>
    </location>
</feature>
<evidence type="ECO:0000256" key="4">
    <source>
        <dbReference type="ARBA" id="ARBA00022989"/>
    </source>
</evidence>
<name>A0A1V9YN88_ACHHY</name>
<proteinExistence type="predicted"/>
<feature type="domain" description="Cyclic nucleotide-binding" evidence="10">
    <location>
        <begin position="310"/>
        <end position="409"/>
    </location>
</feature>
<feature type="transmembrane region" description="Helical" evidence="9">
    <location>
        <begin position="44"/>
        <end position="64"/>
    </location>
</feature>
<dbReference type="InterPro" id="IPR018490">
    <property type="entry name" value="cNMP-bd_dom_sf"/>
</dbReference>
<keyword evidence="7" id="KW-1071">Ligand-gated ion channel</keyword>
<reference evidence="11 12" key="1">
    <citation type="journal article" date="2014" name="Genome Biol. Evol.">
        <title>The secreted proteins of Achlya hypogyna and Thraustotheca clavata identify the ancestral oomycete secretome and reveal gene acquisitions by horizontal gene transfer.</title>
        <authorList>
            <person name="Misner I."/>
            <person name="Blouin N."/>
            <person name="Leonard G."/>
            <person name="Richards T.A."/>
            <person name="Lane C.E."/>
        </authorList>
    </citation>
    <scope>NUCLEOTIDE SEQUENCE [LARGE SCALE GENOMIC DNA]</scope>
    <source>
        <strain evidence="11 12">ATCC 48635</strain>
    </source>
</reference>
<evidence type="ECO:0000256" key="5">
    <source>
        <dbReference type="ARBA" id="ARBA00023065"/>
    </source>
</evidence>
<evidence type="ECO:0000256" key="3">
    <source>
        <dbReference type="ARBA" id="ARBA00022692"/>
    </source>
</evidence>
<evidence type="ECO:0000313" key="11">
    <source>
        <dbReference type="EMBL" id="OQR87246.1"/>
    </source>
</evidence>
<comment type="subcellular location">
    <subcellularLocation>
        <location evidence="1">Membrane</location>
        <topology evidence="1">Multi-pass membrane protein</topology>
    </subcellularLocation>
</comment>
<feature type="transmembrane region" description="Helical" evidence="9">
    <location>
        <begin position="1037"/>
        <end position="1058"/>
    </location>
</feature>
<keyword evidence="2" id="KW-0813">Transport</keyword>
<evidence type="ECO:0000256" key="7">
    <source>
        <dbReference type="ARBA" id="ARBA00023286"/>
    </source>
</evidence>
<gene>
    <name evidence="11" type="ORF">ACHHYP_09333</name>
</gene>
<dbReference type="PANTHER" id="PTHR45638:SF11">
    <property type="entry name" value="CYCLIC NUCLEOTIDE-GATED CATION CHANNEL SUBUNIT A"/>
    <property type="match status" value="1"/>
</dbReference>
<dbReference type="PRINTS" id="PR01333">
    <property type="entry name" value="2POREKCHANEL"/>
</dbReference>
<feature type="transmembrane region" description="Helical" evidence="9">
    <location>
        <begin position="1774"/>
        <end position="1794"/>
    </location>
</feature>
<dbReference type="GO" id="GO:0005267">
    <property type="term" value="F:potassium channel activity"/>
    <property type="evidence" value="ECO:0007669"/>
    <property type="project" value="InterPro"/>
</dbReference>
<dbReference type="GO" id="GO:0005221">
    <property type="term" value="F:intracellularly cyclic nucleotide-activated monoatomic cation channel activity"/>
    <property type="evidence" value="ECO:0007669"/>
    <property type="project" value="InterPro"/>
</dbReference>
<feature type="transmembrane region" description="Helical" evidence="9">
    <location>
        <begin position="556"/>
        <end position="580"/>
    </location>
</feature>
<feature type="transmembrane region" description="Helical" evidence="9">
    <location>
        <begin position="470"/>
        <end position="486"/>
    </location>
</feature>
<dbReference type="InterPro" id="IPR003280">
    <property type="entry name" value="2pore_dom_K_chnl"/>
</dbReference>
<dbReference type="Gene3D" id="2.60.120.10">
    <property type="entry name" value="Jelly Rolls"/>
    <property type="match status" value="3"/>
</dbReference>
<evidence type="ECO:0000256" key="9">
    <source>
        <dbReference type="SAM" id="Phobius"/>
    </source>
</evidence>
<dbReference type="SMART" id="SM00100">
    <property type="entry name" value="cNMP"/>
    <property type="match status" value="3"/>
</dbReference>
<dbReference type="GO" id="GO:0044877">
    <property type="term" value="F:protein-containing complex binding"/>
    <property type="evidence" value="ECO:0007669"/>
    <property type="project" value="TreeGrafter"/>
</dbReference>
<dbReference type="Pfam" id="PF00520">
    <property type="entry name" value="Ion_trans"/>
    <property type="match status" value="3"/>
</dbReference>
<organism evidence="11 12">
    <name type="scientific">Achlya hypogyna</name>
    <name type="common">Oomycete</name>
    <name type="synonym">Protoachlya hypogyna</name>
    <dbReference type="NCBI Taxonomy" id="1202772"/>
    <lineage>
        <taxon>Eukaryota</taxon>
        <taxon>Sar</taxon>
        <taxon>Stramenopiles</taxon>
        <taxon>Oomycota</taxon>
        <taxon>Saprolegniomycetes</taxon>
        <taxon>Saprolegniales</taxon>
        <taxon>Achlyaceae</taxon>
        <taxon>Achlya</taxon>
    </lineage>
</organism>
<protein>
    <submittedName>
        <fullName evidence="11">Tetrameric potassium-selective cyclic nucleotide gated channel</fullName>
    </submittedName>
</protein>
<dbReference type="SUPFAM" id="SSF51206">
    <property type="entry name" value="cAMP-binding domain-like"/>
    <property type="match status" value="4"/>
</dbReference>
<feature type="transmembrane region" description="Helical" evidence="9">
    <location>
        <begin position="1567"/>
        <end position="1588"/>
    </location>
</feature>
<dbReference type="OrthoDB" id="415460at2759"/>
<dbReference type="InterPro" id="IPR005821">
    <property type="entry name" value="Ion_trans_dom"/>
</dbReference>
<feature type="transmembrane region" description="Helical" evidence="9">
    <location>
        <begin position="506"/>
        <end position="526"/>
    </location>
</feature>
<feature type="transmembrane region" description="Helical" evidence="9">
    <location>
        <begin position="700"/>
        <end position="726"/>
    </location>
</feature>
<evidence type="ECO:0000313" key="12">
    <source>
        <dbReference type="Proteomes" id="UP000243579"/>
    </source>
</evidence>